<evidence type="ECO:0000313" key="1">
    <source>
        <dbReference type="EMBL" id="KAJ5314873.1"/>
    </source>
</evidence>
<name>A0A9W9PXZ9_9EURO</name>
<comment type="caution">
    <text evidence="1">The sequence shown here is derived from an EMBL/GenBank/DDBJ whole genome shotgun (WGS) entry which is preliminary data.</text>
</comment>
<dbReference type="EMBL" id="JAPZBO010000005">
    <property type="protein sequence ID" value="KAJ5314873.1"/>
    <property type="molecule type" value="Genomic_DNA"/>
</dbReference>
<dbReference type="AlphaFoldDB" id="A0A9W9PXZ9"/>
<sequence length="78" mass="8939">MGFIPSYIITIQCDNKRAISLLQGDDILRQEVRAGRIAIRWTPTASIVADRLTKVLSRQKYDNFVRLLNIVDISHLID</sequence>
<protein>
    <submittedName>
        <fullName evidence="1">Uncharacterized protein</fullName>
    </submittedName>
</protein>
<evidence type="ECO:0000313" key="2">
    <source>
        <dbReference type="Proteomes" id="UP001147746"/>
    </source>
</evidence>
<keyword evidence="2" id="KW-1185">Reference proteome</keyword>
<proteinExistence type="predicted"/>
<reference evidence="1" key="1">
    <citation type="submission" date="2022-12" db="EMBL/GenBank/DDBJ databases">
        <authorList>
            <person name="Petersen C."/>
        </authorList>
    </citation>
    <scope>NUCLEOTIDE SEQUENCE</scope>
    <source>
        <strain evidence="1">IBT 21472</strain>
    </source>
</reference>
<organism evidence="1 2">
    <name type="scientific">Penicillium atrosanguineum</name>
    <dbReference type="NCBI Taxonomy" id="1132637"/>
    <lineage>
        <taxon>Eukaryota</taxon>
        <taxon>Fungi</taxon>
        <taxon>Dikarya</taxon>
        <taxon>Ascomycota</taxon>
        <taxon>Pezizomycotina</taxon>
        <taxon>Eurotiomycetes</taxon>
        <taxon>Eurotiomycetidae</taxon>
        <taxon>Eurotiales</taxon>
        <taxon>Aspergillaceae</taxon>
        <taxon>Penicillium</taxon>
    </lineage>
</organism>
<accession>A0A9W9PXZ9</accession>
<dbReference type="Proteomes" id="UP001147746">
    <property type="component" value="Unassembled WGS sequence"/>
</dbReference>
<reference evidence="1" key="2">
    <citation type="journal article" date="2023" name="IMA Fungus">
        <title>Comparative genomic study of the Penicillium genus elucidates a diverse pangenome and 15 lateral gene transfer events.</title>
        <authorList>
            <person name="Petersen C."/>
            <person name="Sorensen T."/>
            <person name="Nielsen M.R."/>
            <person name="Sondergaard T.E."/>
            <person name="Sorensen J.L."/>
            <person name="Fitzpatrick D.A."/>
            <person name="Frisvad J.C."/>
            <person name="Nielsen K.L."/>
        </authorList>
    </citation>
    <scope>NUCLEOTIDE SEQUENCE</scope>
    <source>
        <strain evidence="1">IBT 21472</strain>
    </source>
</reference>
<gene>
    <name evidence="1" type="ORF">N7476_005180</name>
</gene>